<feature type="domain" description="CCHC-type" evidence="3">
    <location>
        <begin position="120"/>
        <end position="136"/>
    </location>
</feature>
<comment type="caution">
    <text evidence="4">The sequence shown here is derived from an EMBL/GenBank/DDBJ whole genome shotgun (WGS) entry which is preliminary data.</text>
</comment>
<keyword evidence="1" id="KW-0863">Zinc-finger</keyword>
<sequence>MITTSPRLDELSPRRNKPPQGRVEKLILRISLAHTTVRSLNIDDYVDSCYKREAYDRCYESIKHPLNGQALWERAEYDNIMPPPCQTPSHRLTKKRRRAAHEEEDKRVQTHLPRVGQIQRCSNCGAAGHKRRGCPKPLQSAQISNKSKATTSVKGKGTIKSTKGGSSKSLSQPPPHSSREKGKAATGSSSSHPIPRSPPEIRRRCKPNLQGPVKPKPHLSPT</sequence>
<feature type="compositionally biased region" description="Polar residues" evidence="2">
    <location>
        <begin position="139"/>
        <end position="149"/>
    </location>
</feature>
<dbReference type="Proteomes" id="UP001341840">
    <property type="component" value="Unassembled WGS sequence"/>
</dbReference>
<feature type="region of interest" description="Disordered" evidence="2">
    <location>
        <begin position="126"/>
        <end position="222"/>
    </location>
</feature>
<evidence type="ECO:0000256" key="1">
    <source>
        <dbReference type="PROSITE-ProRule" id="PRU00047"/>
    </source>
</evidence>
<gene>
    <name evidence="4" type="ORF">PIB30_027383</name>
</gene>
<protein>
    <recommendedName>
        <fullName evidence="3">CCHC-type domain-containing protein</fullName>
    </recommendedName>
</protein>
<name>A0ABU6U9V4_9FABA</name>
<feature type="compositionally biased region" description="Low complexity" evidence="2">
    <location>
        <begin position="150"/>
        <end position="169"/>
    </location>
</feature>
<dbReference type="PROSITE" id="PS50158">
    <property type="entry name" value="ZF_CCHC"/>
    <property type="match status" value="1"/>
</dbReference>
<evidence type="ECO:0000313" key="5">
    <source>
        <dbReference type="Proteomes" id="UP001341840"/>
    </source>
</evidence>
<reference evidence="4 5" key="1">
    <citation type="journal article" date="2023" name="Plants (Basel)">
        <title>Bridging the Gap: Combining Genomics and Transcriptomics Approaches to Understand Stylosanthes scabra, an Orphan Legume from the Brazilian Caatinga.</title>
        <authorList>
            <person name="Ferreira-Neto J.R.C."/>
            <person name="da Silva M.D."/>
            <person name="Binneck E."/>
            <person name="de Melo N.F."/>
            <person name="da Silva R.H."/>
            <person name="de Melo A.L.T.M."/>
            <person name="Pandolfi V."/>
            <person name="Bustamante F.O."/>
            <person name="Brasileiro-Vidal A.C."/>
            <person name="Benko-Iseppon A.M."/>
        </authorList>
    </citation>
    <scope>NUCLEOTIDE SEQUENCE [LARGE SCALE GENOMIC DNA]</scope>
    <source>
        <tissue evidence="4">Leaves</tissue>
    </source>
</reference>
<accession>A0ABU6U9V4</accession>
<organism evidence="4 5">
    <name type="scientific">Stylosanthes scabra</name>
    <dbReference type="NCBI Taxonomy" id="79078"/>
    <lineage>
        <taxon>Eukaryota</taxon>
        <taxon>Viridiplantae</taxon>
        <taxon>Streptophyta</taxon>
        <taxon>Embryophyta</taxon>
        <taxon>Tracheophyta</taxon>
        <taxon>Spermatophyta</taxon>
        <taxon>Magnoliopsida</taxon>
        <taxon>eudicotyledons</taxon>
        <taxon>Gunneridae</taxon>
        <taxon>Pentapetalae</taxon>
        <taxon>rosids</taxon>
        <taxon>fabids</taxon>
        <taxon>Fabales</taxon>
        <taxon>Fabaceae</taxon>
        <taxon>Papilionoideae</taxon>
        <taxon>50 kb inversion clade</taxon>
        <taxon>dalbergioids sensu lato</taxon>
        <taxon>Dalbergieae</taxon>
        <taxon>Pterocarpus clade</taxon>
        <taxon>Stylosanthes</taxon>
    </lineage>
</organism>
<feature type="region of interest" description="Disordered" evidence="2">
    <location>
        <begin position="82"/>
        <end position="114"/>
    </location>
</feature>
<feature type="region of interest" description="Disordered" evidence="2">
    <location>
        <begin position="1"/>
        <end position="20"/>
    </location>
</feature>
<dbReference type="InterPro" id="IPR036875">
    <property type="entry name" value="Znf_CCHC_sf"/>
</dbReference>
<keyword evidence="1" id="KW-0479">Metal-binding</keyword>
<dbReference type="InterPro" id="IPR001878">
    <property type="entry name" value="Znf_CCHC"/>
</dbReference>
<proteinExistence type="predicted"/>
<evidence type="ECO:0000259" key="3">
    <source>
        <dbReference type="PROSITE" id="PS50158"/>
    </source>
</evidence>
<keyword evidence="1" id="KW-0862">Zinc</keyword>
<keyword evidence="5" id="KW-1185">Reference proteome</keyword>
<evidence type="ECO:0000313" key="4">
    <source>
        <dbReference type="EMBL" id="MED6157854.1"/>
    </source>
</evidence>
<dbReference type="EMBL" id="JASCZI010120934">
    <property type="protein sequence ID" value="MED6157854.1"/>
    <property type="molecule type" value="Genomic_DNA"/>
</dbReference>
<evidence type="ECO:0000256" key="2">
    <source>
        <dbReference type="SAM" id="MobiDB-lite"/>
    </source>
</evidence>
<dbReference type="SUPFAM" id="SSF57756">
    <property type="entry name" value="Retrovirus zinc finger-like domains"/>
    <property type="match status" value="1"/>
</dbReference>